<evidence type="ECO:0000313" key="2">
    <source>
        <dbReference type="EMBL" id="JAP92658.1"/>
    </source>
</evidence>
<feature type="region of interest" description="Disordered" evidence="1">
    <location>
        <begin position="1"/>
        <end position="20"/>
    </location>
</feature>
<sequence>LLSKQMTDMTPHEETNPQGYKFSSHIPSIVDKGIGAPFTFESEFPPEPEHLPHFGNFDYSKRFQASAILSEHDITARIQATHQMEDNPTYCHLKYGEASYFVQWEDLVRKNIQELIRTKGAPKYSYDGATGLPLLSFYQNQEYEMNKQNKRRHSLAYETEKTYDPEYVQRQKNMLRRTSLVYGQQKLQQQRRQYNIPISQPQQLESKYVMQLDVEDEEEQIKSQSSE</sequence>
<organism evidence="2">
    <name type="scientific">Trepomonas sp. PC1</name>
    <dbReference type="NCBI Taxonomy" id="1076344"/>
    <lineage>
        <taxon>Eukaryota</taxon>
        <taxon>Metamonada</taxon>
        <taxon>Diplomonadida</taxon>
        <taxon>Hexamitidae</taxon>
        <taxon>Hexamitinae</taxon>
        <taxon>Trepomonas</taxon>
    </lineage>
</organism>
<evidence type="ECO:0000256" key="1">
    <source>
        <dbReference type="SAM" id="MobiDB-lite"/>
    </source>
</evidence>
<name>A0A146K8G9_9EUKA</name>
<reference evidence="2" key="1">
    <citation type="submission" date="2015-07" db="EMBL/GenBank/DDBJ databases">
        <title>Adaptation to a free-living lifestyle via gene acquisitions in the diplomonad Trepomonas sp. PC1.</title>
        <authorList>
            <person name="Xu F."/>
            <person name="Jerlstrom-Hultqvist J."/>
            <person name="Kolisko M."/>
            <person name="Simpson A.G.B."/>
            <person name="Roger A.J."/>
            <person name="Svard S.G."/>
            <person name="Andersson J.O."/>
        </authorList>
    </citation>
    <scope>NUCLEOTIDE SEQUENCE</scope>
    <source>
        <strain evidence="2">PC1</strain>
    </source>
</reference>
<dbReference type="EMBL" id="GDID01003948">
    <property type="protein sequence ID" value="JAP92658.1"/>
    <property type="molecule type" value="Transcribed_RNA"/>
</dbReference>
<dbReference type="AlphaFoldDB" id="A0A146K8G9"/>
<gene>
    <name evidence="2" type="ORF">TPC1_15332</name>
</gene>
<proteinExistence type="predicted"/>
<accession>A0A146K8G9</accession>
<feature type="non-terminal residue" evidence="2">
    <location>
        <position position="1"/>
    </location>
</feature>
<protein>
    <submittedName>
        <fullName evidence="2">Uncharacterized protein</fullName>
    </submittedName>
</protein>